<dbReference type="Pfam" id="PF00753">
    <property type="entry name" value="Lactamase_B"/>
    <property type="match status" value="1"/>
</dbReference>
<evidence type="ECO:0000313" key="2">
    <source>
        <dbReference type="EMBL" id="CAA9483370.1"/>
    </source>
</evidence>
<dbReference type="GO" id="GO:0016787">
    <property type="term" value="F:hydrolase activity"/>
    <property type="evidence" value="ECO:0007669"/>
    <property type="project" value="UniProtKB-KW"/>
</dbReference>
<evidence type="ECO:0000259" key="1">
    <source>
        <dbReference type="SMART" id="SM00849"/>
    </source>
</evidence>
<dbReference type="PANTHER" id="PTHR42951:SF22">
    <property type="entry name" value="METALLO BETA-LACTAMASE SUPERFAMILY LIPOPROTEIN"/>
    <property type="match status" value="1"/>
</dbReference>
<dbReference type="InterPro" id="IPR050855">
    <property type="entry name" value="NDM-1-like"/>
</dbReference>
<dbReference type="EMBL" id="CADCVS010000155">
    <property type="protein sequence ID" value="CAA9483370.1"/>
    <property type="molecule type" value="Genomic_DNA"/>
</dbReference>
<reference evidence="2" key="1">
    <citation type="submission" date="2020-02" db="EMBL/GenBank/DDBJ databases">
        <authorList>
            <person name="Meier V. D."/>
        </authorList>
    </citation>
    <scope>NUCLEOTIDE SEQUENCE</scope>
    <source>
        <strain evidence="2">AVDCRST_MAG30</strain>
    </source>
</reference>
<keyword evidence="2" id="KW-0378">Hydrolase</keyword>
<dbReference type="SMART" id="SM00849">
    <property type="entry name" value="Lactamase_B"/>
    <property type="match status" value="1"/>
</dbReference>
<dbReference type="InterPro" id="IPR001279">
    <property type="entry name" value="Metallo-B-lactamas"/>
</dbReference>
<feature type="domain" description="Metallo-beta-lactamase" evidence="1">
    <location>
        <begin position="14"/>
        <end position="204"/>
    </location>
</feature>
<dbReference type="Gene3D" id="3.60.15.10">
    <property type="entry name" value="Ribonuclease Z/Hydroxyacylglutathione hydrolase-like"/>
    <property type="match status" value="1"/>
</dbReference>
<dbReference type="SUPFAM" id="SSF56281">
    <property type="entry name" value="Metallo-hydrolase/oxidoreductase"/>
    <property type="match status" value="1"/>
</dbReference>
<dbReference type="InterPro" id="IPR036866">
    <property type="entry name" value="RibonucZ/Hydroxyglut_hydro"/>
</dbReference>
<dbReference type="PANTHER" id="PTHR42951">
    <property type="entry name" value="METALLO-BETA-LACTAMASE DOMAIN-CONTAINING"/>
    <property type="match status" value="1"/>
</dbReference>
<sequence length="278" mass="30133">MRAFDLRHLGAEHVIAAWEADDVLIDPGPESCLDRLLTARGSDEPPRAILLTHIHFDHAGASGALVRRWPDVPVYVHERGAPHMADPAKLVSSATRLYGEEGMQRLWGEVVPVPEANLRVLTGGETVLDGAFRVAYAPGHASHHVIYLHEATGTAFVGDVAGVTVPGTDFVLAPTPPPDIDLAAWERSLQVLEGWAPTRLALTHFGPVDDPPAQLAGMREALRFEAELAAEHDMPGFIAAMRERVGAEAPGQLETFAQAAPFDHLWLGLDRWRSKFGG</sequence>
<gene>
    <name evidence="2" type="ORF">AVDCRST_MAG30-930</name>
</gene>
<accession>A0A6J4RWX5</accession>
<dbReference type="CDD" id="cd07726">
    <property type="entry name" value="ST1585-like_MBL-fold"/>
    <property type="match status" value="1"/>
</dbReference>
<organism evidence="2">
    <name type="scientific">uncultured Solirubrobacteraceae bacterium</name>
    <dbReference type="NCBI Taxonomy" id="1162706"/>
    <lineage>
        <taxon>Bacteria</taxon>
        <taxon>Bacillati</taxon>
        <taxon>Actinomycetota</taxon>
        <taxon>Thermoleophilia</taxon>
        <taxon>Solirubrobacterales</taxon>
        <taxon>Solirubrobacteraceae</taxon>
        <taxon>environmental samples</taxon>
    </lineage>
</organism>
<name>A0A6J4RWX5_9ACTN</name>
<protein>
    <submittedName>
        <fullName evidence="2">MBL-fold metallo-hydrolase superfamily</fullName>
    </submittedName>
</protein>
<proteinExistence type="predicted"/>
<dbReference type="AlphaFoldDB" id="A0A6J4RWX5"/>
<dbReference type="InterPro" id="IPR037482">
    <property type="entry name" value="ST1585_MBL-fold"/>
</dbReference>